<evidence type="ECO:0000313" key="1">
    <source>
        <dbReference type="EMBL" id="MDQ0174489.1"/>
    </source>
</evidence>
<reference evidence="1 2" key="1">
    <citation type="submission" date="2023-07" db="EMBL/GenBank/DDBJ databases">
        <title>Genomic Encyclopedia of Type Strains, Phase IV (KMG-IV): sequencing the most valuable type-strain genomes for metagenomic binning, comparative biology and taxonomic classification.</title>
        <authorList>
            <person name="Goeker M."/>
        </authorList>
    </citation>
    <scope>NUCLEOTIDE SEQUENCE [LARGE SCALE GENOMIC DNA]</scope>
    <source>
        <strain evidence="1 2">DSM 23837</strain>
    </source>
</reference>
<sequence length="150" mass="17379">MKSITYHEQQDTKNTDINVPIFGYELIRDILIPDILGKDTPDILYWAGKSLARNFPLVTTEEINAFFTEAGWGSLELAVMTKKEMKFELSGPIIARRIDMKNEDSFKLEAGFLAEQIQNQKKVITETIEEVHKKQKKVTFLLRWDQKDTV</sequence>
<dbReference type="Pfam" id="PF10702">
    <property type="entry name" value="DUF2507"/>
    <property type="match status" value="1"/>
</dbReference>
<dbReference type="InterPro" id="IPR019642">
    <property type="entry name" value="DUF2507"/>
</dbReference>
<gene>
    <name evidence="1" type="ORF">J2S08_000320</name>
</gene>
<dbReference type="EMBL" id="JAUSTT010000001">
    <property type="protein sequence ID" value="MDQ0174489.1"/>
    <property type="molecule type" value="Genomic_DNA"/>
</dbReference>
<protein>
    <submittedName>
        <fullName evidence="1">Hydrocarbon binding protein</fullName>
    </submittedName>
</protein>
<dbReference type="SUPFAM" id="SSF111126">
    <property type="entry name" value="Ligand-binding domain in the NO signalling and Golgi transport"/>
    <property type="match status" value="1"/>
</dbReference>
<keyword evidence="2" id="KW-1185">Reference proteome</keyword>
<comment type="caution">
    <text evidence="1">The sequence shown here is derived from an EMBL/GenBank/DDBJ whole genome shotgun (WGS) entry which is preliminary data.</text>
</comment>
<dbReference type="Proteomes" id="UP001223586">
    <property type="component" value="Unassembled WGS sequence"/>
</dbReference>
<dbReference type="RefSeq" id="WP_307225988.1">
    <property type="nucleotide sequence ID" value="NZ_JAUSTT010000001.1"/>
</dbReference>
<dbReference type="Gene3D" id="3.30.1380.20">
    <property type="entry name" value="Trafficking protein particle complex subunit 3"/>
    <property type="match status" value="1"/>
</dbReference>
<dbReference type="PANTHER" id="PTHR35090">
    <property type="entry name" value="DNA-DIRECTED RNA POLYMERASE SUBUNIT I"/>
    <property type="match status" value="1"/>
</dbReference>
<dbReference type="InterPro" id="IPR024096">
    <property type="entry name" value="NO_sig/Golgi_transp_ligand-bd"/>
</dbReference>
<accession>A0ABT9WMG8</accession>
<name>A0ABT9WMG8_9BACI</name>
<proteinExistence type="predicted"/>
<dbReference type="PANTHER" id="PTHR35090:SF1">
    <property type="entry name" value="SLR0144 PROTEIN"/>
    <property type="match status" value="1"/>
</dbReference>
<organism evidence="1 2">
    <name type="scientific">Bacillus chungangensis</name>
    <dbReference type="NCBI Taxonomy" id="587633"/>
    <lineage>
        <taxon>Bacteria</taxon>
        <taxon>Bacillati</taxon>
        <taxon>Bacillota</taxon>
        <taxon>Bacilli</taxon>
        <taxon>Bacillales</taxon>
        <taxon>Bacillaceae</taxon>
        <taxon>Bacillus</taxon>
    </lineage>
</organism>
<evidence type="ECO:0000313" key="2">
    <source>
        <dbReference type="Proteomes" id="UP001223586"/>
    </source>
</evidence>